<dbReference type="CDD" id="cd17536">
    <property type="entry name" value="REC_YesN-like"/>
    <property type="match status" value="1"/>
</dbReference>
<dbReference type="OrthoDB" id="1769137at2"/>
<sequence>MWNVLLVEDESFVRRSLKQLIRWEDMGFTIAGEAGDGQEALEMMRTRQPDLVIADIIMPVMDGIELMKRARAEGMESSFVVLTCMNEFEYARQALELGASGYLLKLSMNVKSLEEALSKAKKELTRNMQARSQVVSPPFQRLYRDTWQSLFGGAAEGGEADIDAFAGIDNRYESVWIGSFLHGAERFSLNDVQRFIPTTPGSGTVMHSYTHFGQTSVFVWNPAAIGPRQKPDESLPWPAAFSRIADRRDMRSAWGRVLRALDTAWYDGRTGIIPIDTFEPGAVEPDSFTWRTEREWIHSFEQRRLDEFRERLQDGWNAVERRRLPMAAVKETAIRIDRILSRIAGLNGTAEEELAACTGHRQLVRLLLSNAERYAERWASHAHPITGHPEIDKALGHIHRHSHEDVTLKAVAALVAMDEAYFSGLFKKKTGVTLIHYVQQVRVNRAKGLLEQTELAVGEVGERVGFPNTNYFIKIFKRWTGQTPSEYRSAVR</sequence>
<dbReference type="PANTHER" id="PTHR43280:SF28">
    <property type="entry name" value="HTH-TYPE TRANSCRIPTIONAL ACTIVATOR RHAS"/>
    <property type="match status" value="1"/>
</dbReference>
<dbReference type="PRINTS" id="PR00032">
    <property type="entry name" value="HTHARAC"/>
</dbReference>
<dbReference type="Gene3D" id="3.40.50.2300">
    <property type="match status" value="1"/>
</dbReference>
<keyword evidence="1" id="KW-0805">Transcription regulation</keyword>
<evidence type="ECO:0000256" key="4">
    <source>
        <dbReference type="PROSITE-ProRule" id="PRU00169"/>
    </source>
</evidence>
<dbReference type="Proteomes" id="UP000307943">
    <property type="component" value="Unassembled WGS sequence"/>
</dbReference>
<dbReference type="InterPro" id="IPR001789">
    <property type="entry name" value="Sig_transdc_resp-reg_receiver"/>
</dbReference>
<protein>
    <submittedName>
        <fullName evidence="8">Response regulator</fullName>
    </submittedName>
</protein>
<dbReference type="PROSITE" id="PS01124">
    <property type="entry name" value="HTH_ARAC_FAMILY_2"/>
    <property type="match status" value="1"/>
</dbReference>
<dbReference type="SUPFAM" id="SSF52172">
    <property type="entry name" value="CheY-like"/>
    <property type="match status" value="1"/>
</dbReference>
<dbReference type="PANTHER" id="PTHR43280">
    <property type="entry name" value="ARAC-FAMILY TRANSCRIPTIONAL REGULATOR"/>
    <property type="match status" value="1"/>
</dbReference>
<keyword evidence="4" id="KW-0597">Phosphoprotein</keyword>
<evidence type="ECO:0000256" key="5">
    <source>
        <dbReference type="SAM" id="Coils"/>
    </source>
</evidence>
<dbReference type="EMBL" id="VDCQ01000118">
    <property type="protein sequence ID" value="TNJ55216.1"/>
    <property type="molecule type" value="Genomic_DNA"/>
</dbReference>
<evidence type="ECO:0000313" key="9">
    <source>
        <dbReference type="Proteomes" id="UP000307943"/>
    </source>
</evidence>
<evidence type="ECO:0000256" key="3">
    <source>
        <dbReference type="ARBA" id="ARBA00023163"/>
    </source>
</evidence>
<feature type="domain" description="HTH araC/xylS-type" evidence="6">
    <location>
        <begin position="392"/>
        <end position="490"/>
    </location>
</feature>
<feature type="modified residue" description="4-aspartylphosphate" evidence="4">
    <location>
        <position position="55"/>
    </location>
</feature>
<dbReference type="GO" id="GO:0003700">
    <property type="term" value="F:DNA-binding transcription factor activity"/>
    <property type="evidence" value="ECO:0007669"/>
    <property type="project" value="InterPro"/>
</dbReference>
<name>A0A5C4SVZ3_9BACL</name>
<dbReference type="Pfam" id="PF12833">
    <property type="entry name" value="HTH_18"/>
    <property type="match status" value="1"/>
</dbReference>
<keyword evidence="3" id="KW-0804">Transcription</keyword>
<gene>
    <name evidence="8" type="ORF">FE784_39550</name>
</gene>
<evidence type="ECO:0000259" key="6">
    <source>
        <dbReference type="PROSITE" id="PS01124"/>
    </source>
</evidence>
<keyword evidence="5" id="KW-0175">Coiled coil</keyword>
<dbReference type="Gene3D" id="1.10.10.60">
    <property type="entry name" value="Homeodomain-like"/>
    <property type="match status" value="2"/>
</dbReference>
<keyword evidence="9" id="KW-1185">Reference proteome</keyword>
<evidence type="ECO:0000256" key="1">
    <source>
        <dbReference type="ARBA" id="ARBA00023015"/>
    </source>
</evidence>
<reference evidence="8 9" key="1">
    <citation type="submission" date="2019-05" db="EMBL/GenBank/DDBJ databases">
        <title>We sequenced the genome of Paenibacillus hemerocallicola KCTC 33185 for further insight into its adaptation and study the phylogeny of Paenibacillus.</title>
        <authorList>
            <person name="Narsing Rao M.P."/>
        </authorList>
    </citation>
    <scope>NUCLEOTIDE SEQUENCE [LARGE SCALE GENOMIC DNA]</scope>
    <source>
        <strain evidence="8 9">KCTC 33185</strain>
    </source>
</reference>
<dbReference type="SMART" id="SM00448">
    <property type="entry name" value="REC"/>
    <property type="match status" value="1"/>
</dbReference>
<dbReference type="InterPro" id="IPR018060">
    <property type="entry name" value="HTH_AraC"/>
</dbReference>
<dbReference type="InterPro" id="IPR020449">
    <property type="entry name" value="Tscrpt_reg_AraC-type_HTH"/>
</dbReference>
<feature type="domain" description="Response regulatory" evidence="7">
    <location>
        <begin position="3"/>
        <end position="120"/>
    </location>
</feature>
<dbReference type="PROSITE" id="PS00041">
    <property type="entry name" value="HTH_ARAC_FAMILY_1"/>
    <property type="match status" value="1"/>
</dbReference>
<dbReference type="PROSITE" id="PS50110">
    <property type="entry name" value="RESPONSE_REGULATORY"/>
    <property type="match status" value="1"/>
</dbReference>
<evidence type="ECO:0000256" key="2">
    <source>
        <dbReference type="ARBA" id="ARBA00023125"/>
    </source>
</evidence>
<dbReference type="GO" id="GO:0000160">
    <property type="term" value="P:phosphorelay signal transduction system"/>
    <property type="evidence" value="ECO:0007669"/>
    <property type="project" value="InterPro"/>
</dbReference>
<dbReference type="InterPro" id="IPR018062">
    <property type="entry name" value="HTH_AraC-typ_CS"/>
</dbReference>
<dbReference type="InterPro" id="IPR011006">
    <property type="entry name" value="CheY-like_superfamily"/>
</dbReference>
<dbReference type="SMART" id="SM00342">
    <property type="entry name" value="HTH_ARAC"/>
    <property type="match status" value="1"/>
</dbReference>
<dbReference type="RefSeq" id="WP_139607804.1">
    <property type="nucleotide sequence ID" value="NZ_VDCQ01000118.1"/>
</dbReference>
<proteinExistence type="predicted"/>
<evidence type="ECO:0000259" key="7">
    <source>
        <dbReference type="PROSITE" id="PS50110"/>
    </source>
</evidence>
<evidence type="ECO:0000313" key="8">
    <source>
        <dbReference type="EMBL" id="TNJ55216.1"/>
    </source>
</evidence>
<dbReference type="SUPFAM" id="SSF46689">
    <property type="entry name" value="Homeodomain-like"/>
    <property type="match status" value="2"/>
</dbReference>
<dbReference type="Pfam" id="PF00072">
    <property type="entry name" value="Response_reg"/>
    <property type="match status" value="1"/>
</dbReference>
<organism evidence="8 9">
    <name type="scientific">Paenibacillus hemerocallicola</name>
    <dbReference type="NCBI Taxonomy" id="1172614"/>
    <lineage>
        <taxon>Bacteria</taxon>
        <taxon>Bacillati</taxon>
        <taxon>Bacillota</taxon>
        <taxon>Bacilli</taxon>
        <taxon>Bacillales</taxon>
        <taxon>Paenibacillaceae</taxon>
        <taxon>Paenibacillus</taxon>
    </lineage>
</organism>
<keyword evidence="2" id="KW-0238">DNA-binding</keyword>
<dbReference type="AlphaFoldDB" id="A0A5C4SVZ3"/>
<feature type="coiled-coil region" evidence="5">
    <location>
        <begin position="103"/>
        <end position="130"/>
    </location>
</feature>
<accession>A0A5C4SVZ3</accession>
<comment type="caution">
    <text evidence="8">The sequence shown here is derived from an EMBL/GenBank/DDBJ whole genome shotgun (WGS) entry which is preliminary data.</text>
</comment>
<dbReference type="GO" id="GO:0043565">
    <property type="term" value="F:sequence-specific DNA binding"/>
    <property type="evidence" value="ECO:0007669"/>
    <property type="project" value="InterPro"/>
</dbReference>
<dbReference type="InterPro" id="IPR009057">
    <property type="entry name" value="Homeodomain-like_sf"/>
</dbReference>